<feature type="transmembrane region" description="Helical" evidence="1">
    <location>
        <begin position="472"/>
        <end position="491"/>
    </location>
</feature>
<keyword evidence="1" id="KW-1133">Transmembrane helix</keyword>
<comment type="caution">
    <text evidence="3">The sequence shown here is derived from an EMBL/GenBank/DDBJ whole genome shotgun (WGS) entry which is preliminary data.</text>
</comment>
<keyword evidence="1" id="KW-0812">Transmembrane</keyword>
<dbReference type="SUPFAM" id="SSF53448">
    <property type="entry name" value="Nucleotide-diphospho-sugar transferases"/>
    <property type="match status" value="1"/>
</dbReference>
<dbReference type="Gene3D" id="3.90.550.10">
    <property type="entry name" value="Spore Coat Polysaccharide Biosynthesis Protein SpsA, Chain A"/>
    <property type="match status" value="1"/>
</dbReference>
<gene>
    <name evidence="3" type="ORF">UY61_C0058G0002</name>
</gene>
<feature type="transmembrane region" description="Helical" evidence="1">
    <location>
        <begin position="398"/>
        <end position="419"/>
    </location>
</feature>
<evidence type="ECO:0000313" key="4">
    <source>
        <dbReference type="Proteomes" id="UP000034201"/>
    </source>
</evidence>
<feature type="transmembrane region" description="Helical" evidence="1">
    <location>
        <begin position="21"/>
        <end position="42"/>
    </location>
</feature>
<evidence type="ECO:0000256" key="1">
    <source>
        <dbReference type="SAM" id="Phobius"/>
    </source>
</evidence>
<dbReference type="Pfam" id="PF13632">
    <property type="entry name" value="Glyco_trans_2_3"/>
    <property type="match status" value="1"/>
</dbReference>
<organism evidence="3 4">
    <name type="scientific">Candidatus Adlerbacteria bacterium GW2011_GWC1_50_9</name>
    <dbReference type="NCBI Taxonomy" id="1618608"/>
    <lineage>
        <taxon>Bacteria</taxon>
        <taxon>Candidatus Adleribacteriota</taxon>
    </lineage>
</organism>
<evidence type="ECO:0000313" key="3">
    <source>
        <dbReference type="EMBL" id="KKW19391.1"/>
    </source>
</evidence>
<feature type="domain" description="Glycosyltransferase 2-like" evidence="2">
    <location>
        <begin position="218"/>
        <end position="418"/>
    </location>
</feature>
<dbReference type="InterPro" id="IPR029044">
    <property type="entry name" value="Nucleotide-diphossugar_trans"/>
</dbReference>
<feature type="transmembrane region" description="Helical" evidence="1">
    <location>
        <begin position="439"/>
        <end position="460"/>
    </location>
</feature>
<evidence type="ECO:0000259" key="2">
    <source>
        <dbReference type="Pfam" id="PF13632"/>
    </source>
</evidence>
<reference evidence="3 4" key="1">
    <citation type="journal article" date="2015" name="Nature">
        <title>rRNA introns, odd ribosomes, and small enigmatic genomes across a large radiation of phyla.</title>
        <authorList>
            <person name="Brown C.T."/>
            <person name="Hug L.A."/>
            <person name="Thomas B.C."/>
            <person name="Sharon I."/>
            <person name="Castelle C.J."/>
            <person name="Singh A."/>
            <person name="Wilkins M.J."/>
            <person name="Williams K.H."/>
            <person name="Banfield J.F."/>
        </authorList>
    </citation>
    <scope>NUCLEOTIDE SEQUENCE [LARGE SCALE GENOMIC DNA]</scope>
</reference>
<name>A0A0G1WKU2_9BACT</name>
<dbReference type="PANTHER" id="PTHR36851">
    <property type="entry name" value="UNNAMED PRODUCT"/>
    <property type="match status" value="1"/>
</dbReference>
<dbReference type="EMBL" id="LCQQ01000058">
    <property type="protein sequence ID" value="KKW19391.1"/>
    <property type="molecule type" value="Genomic_DNA"/>
</dbReference>
<dbReference type="PANTHER" id="PTHR36851:SF1">
    <property type="entry name" value="GLYCO_TRANS_2-LIKE DOMAIN-CONTAINING PROTEIN"/>
    <property type="match status" value="1"/>
</dbReference>
<dbReference type="AlphaFoldDB" id="A0A0G1WKU2"/>
<dbReference type="Proteomes" id="UP000034201">
    <property type="component" value="Unassembled WGS sequence"/>
</dbReference>
<dbReference type="InterPro" id="IPR001173">
    <property type="entry name" value="Glyco_trans_2-like"/>
</dbReference>
<keyword evidence="1" id="KW-0472">Membrane</keyword>
<protein>
    <recommendedName>
        <fullName evidence="2">Glycosyltransferase 2-like domain-containing protein</fullName>
    </recommendedName>
</protein>
<proteinExistence type="predicted"/>
<feature type="transmembrane region" description="Helical" evidence="1">
    <location>
        <begin position="48"/>
        <end position="72"/>
    </location>
</feature>
<accession>A0A0G1WKU2</accession>
<sequence>MIQLTSNSMEKPYYLTHTYRALETIPGILAWTTLIGMIFVAWRTPIFASFFIIAFDLYWLLKTVFFVFHIGASYNAMKGNLKISWMERVRDPKIAIAPELRAHVRSWEDLMHLVILPAYQEPYDILRASIVALLTSSWPNKKMIIVLGIEERGGEEDRKTAEKIQEEFGHEFFAFFIATHPTNLPGEIPGKGSNAAWAGREAKKRIDELRIPYERIIVSSMDSDTQVYPDYFAIASYRYLTEKNPLRASYQPIPVYHNNIWDAPALSRVVATSDTFWQMVQQSRPERLVTFSSHSMPFKALVEIGFWDTHIVSEDSRIFWQALFHYDGDWHTVPLYYPVSMDANLAPSFKETIINIYKQHRRWVWGVENIPYILYRFARAKKIAFRKKLFYVFDQMEGFWSLSTNSIMILALGWLPPFLGKEEFSTTVLAHNLPKITQILMTTAMIGLAFSAVVSLVLLPTRPKKKPYHWKWWLLLEWLFIPITGTLFGAIPGIEAQTRLMIGKRLGFWRTPKGGKS</sequence>